<gene>
    <name evidence="2" type="ORF">SAY86_015750</name>
</gene>
<dbReference type="Proteomes" id="UP001346149">
    <property type="component" value="Unassembled WGS sequence"/>
</dbReference>
<evidence type="ECO:0000313" key="2">
    <source>
        <dbReference type="EMBL" id="KAK4781648.1"/>
    </source>
</evidence>
<dbReference type="Pfam" id="PF05623">
    <property type="entry name" value="DUF789"/>
    <property type="match status" value="1"/>
</dbReference>
<protein>
    <submittedName>
        <fullName evidence="2">Uncharacterized protein</fullName>
    </submittedName>
</protein>
<accession>A0AAN7L427</accession>
<proteinExistence type="predicted"/>
<evidence type="ECO:0000313" key="3">
    <source>
        <dbReference type="Proteomes" id="UP001346149"/>
    </source>
</evidence>
<feature type="compositionally biased region" description="Polar residues" evidence="1">
    <location>
        <begin position="211"/>
        <end position="222"/>
    </location>
</feature>
<dbReference type="PANTHER" id="PTHR31343:SF5">
    <property type="entry name" value="DUF789 FAMILY PROTEIN"/>
    <property type="match status" value="1"/>
</dbReference>
<reference evidence="2 3" key="1">
    <citation type="journal article" date="2023" name="Hortic Res">
        <title>Pangenome of water caltrop reveals structural variations and asymmetric subgenome divergence after allopolyploidization.</title>
        <authorList>
            <person name="Zhang X."/>
            <person name="Chen Y."/>
            <person name="Wang L."/>
            <person name="Yuan Y."/>
            <person name="Fang M."/>
            <person name="Shi L."/>
            <person name="Lu R."/>
            <person name="Comes H.P."/>
            <person name="Ma Y."/>
            <person name="Chen Y."/>
            <person name="Huang G."/>
            <person name="Zhou Y."/>
            <person name="Zheng Z."/>
            <person name="Qiu Y."/>
        </authorList>
    </citation>
    <scope>NUCLEOTIDE SEQUENCE [LARGE SCALE GENOMIC DNA]</scope>
    <source>
        <strain evidence="2">F231</strain>
    </source>
</reference>
<dbReference type="EMBL" id="JAXQNO010000016">
    <property type="protein sequence ID" value="KAK4781648.1"/>
    <property type="molecule type" value="Genomic_DNA"/>
</dbReference>
<name>A0AAN7L427_TRANT</name>
<feature type="region of interest" description="Disordered" evidence="1">
    <location>
        <begin position="1"/>
        <end position="96"/>
    </location>
</feature>
<dbReference type="PANTHER" id="PTHR31343">
    <property type="entry name" value="T15D22.8"/>
    <property type="match status" value="1"/>
</dbReference>
<organism evidence="2 3">
    <name type="scientific">Trapa natans</name>
    <name type="common">Water chestnut</name>
    <dbReference type="NCBI Taxonomy" id="22666"/>
    <lineage>
        <taxon>Eukaryota</taxon>
        <taxon>Viridiplantae</taxon>
        <taxon>Streptophyta</taxon>
        <taxon>Embryophyta</taxon>
        <taxon>Tracheophyta</taxon>
        <taxon>Spermatophyta</taxon>
        <taxon>Magnoliopsida</taxon>
        <taxon>eudicotyledons</taxon>
        <taxon>Gunneridae</taxon>
        <taxon>Pentapetalae</taxon>
        <taxon>rosids</taxon>
        <taxon>malvids</taxon>
        <taxon>Myrtales</taxon>
        <taxon>Lythraceae</taxon>
        <taxon>Trapa</taxon>
    </lineage>
</organism>
<feature type="region of interest" description="Disordered" evidence="1">
    <location>
        <begin position="211"/>
        <end position="230"/>
    </location>
</feature>
<dbReference type="AlphaFoldDB" id="A0AAN7L427"/>
<keyword evidence="3" id="KW-1185">Reference proteome</keyword>
<dbReference type="InterPro" id="IPR008507">
    <property type="entry name" value="DUF789"/>
</dbReference>
<evidence type="ECO:0000256" key="1">
    <source>
        <dbReference type="SAM" id="MobiDB-lite"/>
    </source>
</evidence>
<comment type="caution">
    <text evidence="2">The sequence shown here is derived from an EMBL/GenBank/DDBJ whole genome shotgun (WGS) entry which is preliminary data.</text>
</comment>
<sequence>MLGTSLQFGTVLGEDKCYSPVKARKNQKHAPDRSKKGAFGNPDSKRKAGGGSENGKPKETPDLMDGPPKDPSAGPRSNLERLLDSTTPSVPAQYLPKTTMRGRQACDAKYFVLGDLWESFKEWSAYGAGVPLILDGSDRVVQYYVPYLSGIQLYGPLANSNPKSGSGSEDSDSDYYKDSSSDGSSDDYIEREAKFAHSEDGISFRIGGLSVSTDQSSGQEGFSSDDSEAGNSRGRLLFEYFERDPPYIREPLADKIMDLAGRFQTLKTIRSCDLLPFSWISIAWYPIYRIPTGPTLKDLDACFLMYHTLSTPMDGNGFIFCFPLQRCLCTAPFAHWGFFTGSGRAMERVPKIRLPVTGMATYKFKGSVWIQTGFQERHRVNSLTRDADNWLRLLGVRHPDFEFFASHGIYTR</sequence>
<feature type="region of interest" description="Disordered" evidence="1">
    <location>
        <begin position="160"/>
        <end position="186"/>
    </location>
</feature>